<keyword evidence="6" id="KW-0444">Lipid biosynthesis</keyword>
<evidence type="ECO:0000256" key="15">
    <source>
        <dbReference type="RuleBase" id="RU003750"/>
    </source>
</evidence>
<feature type="region of interest" description="Disordered" evidence="16">
    <location>
        <begin position="262"/>
        <end position="281"/>
    </location>
</feature>
<feature type="transmembrane region" description="Helical" evidence="17">
    <location>
        <begin position="213"/>
        <end position="230"/>
    </location>
</feature>
<evidence type="ECO:0000256" key="9">
    <source>
        <dbReference type="ARBA" id="ARBA00022989"/>
    </source>
</evidence>
<dbReference type="NCBIfam" id="TIGR00473">
    <property type="entry name" value="pssA"/>
    <property type="match status" value="1"/>
</dbReference>
<evidence type="ECO:0000256" key="1">
    <source>
        <dbReference type="ARBA" id="ARBA00000287"/>
    </source>
</evidence>
<evidence type="ECO:0000256" key="4">
    <source>
        <dbReference type="ARBA" id="ARBA00013174"/>
    </source>
</evidence>
<name>A0A1T4WAT6_9GAMM</name>
<keyword evidence="11 17" id="KW-0472">Membrane</keyword>
<dbReference type="PANTHER" id="PTHR14269:SF61">
    <property type="entry name" value="CDP-DIACYLGLYCEROL--SERINE O-PHOSPHATIDYLTRANSFERASE"/>
    <property type="match status" value="1"/>
</dbReference>
<dbReference type="GO" id="GO:0003882">
    <property type="term" value="F:CDP-diacylglycerol-serine O-phosphatidyltransferase activity"/>
    <property type="evidence" value="ECO:0007669"/>
    <property type="project" value="UniProtKB-EC"/>
</dbReference>
<keyword evidence="9 17" id="KW-1133">Transmembrane helix</keyword>
<gene>
    <name evidence="18" type="ORF">SAMN02745130_01390</name>
</gene>
<dbReference type="RefSeq" id="WP_078921857.1">
    <property type="nucleotide sequence ID" value="NZ_FUYB01000004.1"/>
</dbReference>
<dbReference type="AlphaFoldDB" id="A0A1T4WAT6"/>
<dbReference type="GO" id="GO:0008654">
    <property type="term" value="P:phospholipid biosynthetic process"/>
    <property type="evidence" value="ECO:0007669"/>
    <property type="project" value="UniProtKB-KW"/>
</dbReference>
<dbReference type="Proteomes" id="UP000190460">
    <property type="component" value="Unassembled WGS sequence"/>
</dbReference>
<dbReference type="EMBL" id="FUYB01000004">
    <property type="protein sequence ID" value="SKA74400.1"/>
    <property type="molecule type" value="Genomic_DNA"/>
</dbReference>
<dbReference type="InterPro" id="IPR000462">
    <property type="entry name" value="CDP-OH_P_trans"/>
</dbReference>
<dbReference type="InterPro" id="IPR048254">
    <property type="entry name" value="CDP_ALCOHOL_P_TRANSF_CS"/>
</dbReference>
<organism evidence="18 19">
    <name type="scientific">Thiothrix eikelboomii</name>
    <dbReference type="NCBI Taxonomy" id="92487"/>
    <lineage>
        <taxon>Bacteria</taxon>
        <taxon>Pseudomonadati</taxon>
        <taxon>Pseudomonadota</taxon>
        <taxon>Gammaproteobacteria</taxon>
        <taxon>Thiotrichales</taxon>
        <taxon>Thiotrichaceae</taxon>
        <taxon>Thiothrix</taxon>
    </lineage>
</organism>
<dbReference type="PROSITE" id="PS00379">
    <property type="entry name" value="CDP_ALCOHOL_P_TRANSF"/>
    <property type="match status" value="1"/>
</dbReference>
<feature type="compositionally biased region" description="Polar residues" evidence="16">
    <location>
        <begin position="1"/>
        <end position="15"/>
    </location>
</feature>
<feature type="transmembrane region" description="Helical" evidence="17">
    <location>
        <begin position="182"/>
        <end position="201"/>
    </location>
</feature>
<dbReference type="InterPro" id="IPR043130">
    <property type="entry name" value="CDP-OH_PTrfase_TM_dom"/>
</dbReference>
<keyword evidence="19" id="KW-1185">Reference proteome</keyword>
<feature type="transmembrane region" description="Helical" evidence="17">
    <location>
        <begin position="236"/>
        <end position="253"/>
    </location>
</feature>
<reference evidence="18 19" key="1">
    <citation type="submission" date="2017-02" db="EMBL/GenBank/DDBJ databases">
        <authorList>
            <person name="Peterson S.W."/>
        </authorList>
    </citation>
    <scope>NUCLEOTIDE SEQUENCE [LARGE SCALE GENOMIC DNA]</scope>
    <source>
        <strain evidence="18 19">ATCC 49788</strain>
    </source>
</reference>
<comment type="similarity">
    <text evidence="3 15">Belongs to the CDP-alcohol phosphatidyltransferase class-I family.</text>
</comment>
<evidence type="ECO:0000256" key="12">
    <source>
        <dbReference type="ARBA" id="ARBA00023209"/>
    </source>
</evidence>
<evidence type="ECO:0000256" key="6">
    <source>
        <dbReference type="ARBA" id="ARBA00022516"/>
    </source>
</evidence>
<dbReference type="PANTHER" id="PTHR14269">
    <property type="entry name" value="CDP-DIACYLGLYCEROL--GLYCEROL-3-PHOSPHATE 3-PHOSPHATIDYLTRANSFERASE-RELATED"/>
    <property type="match status" value="1"/>
</dbReference>
<evidence type="ECO:0000256" key="2">
    <source>
        <dbReference type="ARBA" id="ARBA00004127"/>
    </source>
</evidence>
<evidence type="ECO:0000256" key="10">
    <source>
        <dbReference type="ARBA" id="ARBA00023098"/>
    </source>
</evidence>
<dbReference type="InterPro" id="IPR004533">
    <property type="entry name" value="CDP-diaglyc--ser_O-PTrfase"/>
</dbReference>
<accession>A0A1T4WAT6</accession>
<evidence type="ECO:0000256" key="11">
    <source>
        <dbReference type="ARBA" id="ARBA00023136"/>
    </source>
</evidence>
<feature type="transmembrane region" description="Helical" evidence="17">
    <location>
        <begin position="120"/>
        <end position="138"/>
    </location>
</feature>
<evidence type="ECO:0000256" key="16">
    <source>
        <dbReference type="SAM" id="MobiDB-lite"/>
    </source>
</evidence>
<keyword evidence="10" id="KW-0443">Lipid metabolism</keyword>
<keyword evidence="7 15" id="KW-0808">Transferase</keyword>
<keyword evidence="8 17" id="KW-0812">Transmembrane</keyword>
<keyword evidence="13" id="KW-1208">Phospholipid metabolism</keyword>
<evidence type="ECO:0000256" key="13">
    <source>
        <dbReference type="ARBA" id="ARBA00023264"/>
    </source>
</evidence>
<proteinExistence type="inferred from homology"/>
<evidence type="ECO:0000313" key="18">
    <source>
        <dbReference type="EMBL" id="SKA74400.1"/>
    </source>
</evidence>
<dbReference type="OrthoDB" id="9777147at2"/>
<evidence type="ECO:0000313" key="19">
    <source>
        <dbReference type="Proteomes" id="UP000190460"/>
    </source>
</evidence>
<evidence type="ECO:0000256" key="5">
    <source>
        <dbReference type="ARBA" id="ARBA00017171"/>
    </source>
</evidence>
<dbReference type="EC" id="2.7.8.8" evidence="4"/>
<evidence type="ECO:0000256" key="14">
    <source>
        <dbReference type="ARBA" id="ARBA00032361"/>
    </source>
</evidence>
<dbReference type="GO" id="GO:0016020">
    <property type="term" value="C:membrane"/>
    <property type="evidence" value="ECO:0007669"/>
    <property type="project" value="InterPro"/>
</dbReference>
<feature type="transmembrane region" description="Helical" evidence="17">
    <location>
        <begin position="150"/>
        <end position="170"/>
    </location>
</feature>
<dbReference type="GO" id="GO:0012505">
    <property type="term" value="C:endomembrane system"/>
    <property type="evidence" value="ECO:0007669"/>
    <property type="project" value="UniProtKB-SubCell"/>
</dbReference>
<feature type="transmembrane region" description="Helical" evidence="17">
    <location>
        <begin position="24"/>
        <end position="44"/>
    </location>
</feature>
<comment type="catalytic activity">
    <reaction evidence="1">
        <text>a CDP-1,2-diacyl-sn-glycerol + L-serine = a 1,2-diacyl-sn-glycero-3-phospho-L-serine + CMP + H(+)</text>
        <dbReference type="Rhea" id="RHEA:16913"/>
        <dbReference type="ChEBI" id="CHEBI:15378"/>
        <dbReference type="ChEBI" id="CHEBI:33384"/>
        <dbReference type="ChEBI" id="CHEBI:57262"/>
        <dbReference type="ChEBI" id="CHEBI:58332"/>
        <dbReference type="ChEBI" id="CHEBI:60377"/>
        <dbReference type="EC" id="2.7.8.8"/>
    </reaction>
</comment>
<evidence type="ECO:0000256" key="3">
    <source>
        <dbReference type="ARBA" id="ARBA00010441"/>
    </source>
</evidence>
<evidence type="ECO:0000256" key="8">
    <source>
        <dbReference type="ARBA" id="ARBA00022692"/>
    </source>
</evidence>
<evidence type="ECO:0000256" key="7">
    <source>
        <dbReference type="ARBA" id="ARBA00022679"/>
    </source>
</evidence>
<keyword evidence="12" id="KW-0594">Phospholipid biosynthesis</keyword>
<evidence type="ECO:0000256" key="17">
    <source>
        <dbReference type="SAM" id="Phobius"/>
    </source>
</evidence>
<sequence>MESEQQAASPENPQATGRPRSRGIYLLPNLFTTAAMFSGFYAIVAAMQDRFEVAAIAIFISMVLDGLDGRVARLTNTQTAFGAEYDSMADLISFGVAPGLTMYQWSLVHFGEMGTGWGKVGWLAAFVYVACAALRLARFNTHIGKSDKRYFTGLPSPTAAALMAGMVWVFNDMHYSGNNLQFPALLMTLTAGLLMVSNVSYYSFKEFDLRNKVPFVVMIAVLLIFALTTIDPPKVLFTVFVIYSLSGPLIWVVRRYRRLQRRKKEHPTTPPPSSPSSPSSS</sequence>
<feature type="region of interest" description="Disordered" evidence="16">
    <location>
        <begin position="1"/>
        <end position="20"/>
    </location>
</feature>
<dbReference type="STRING" id="92487.SAMN02745130_01390"/>
<dbReference type="InterPro" id="IPR050324">
    <property type="entry name" value="CDP-alcohol_PTase-I"/>
</dbReference>
<dbReference type="Pfam" id="PF01066">
    <property type="entry name" value="CDP-OH_P_transf"/>
    <property type="match status" value="1"/>
</dbReference>
<protein>
    <recommendedName>
        <fullName evidence="5">CDP-diacylglycerol--serine O-phosphatidyltransferase</fullName>
        <ecNumber evidence="4">2.7.8.8</ecNumber>
    </recommendedName>
    <alternativeName>
        <fullName evidence="14">Phosphatidylserine synthase</fullName>
    </alternativeName>
</protein>
<comment type="subcellular location">
    <subcellularLocation>
        <location evidence="2">Endomembrane system</location>
        <topology evidence="2">Multi-pass membrane protein</topology>
    </subcellularLocation>
</comment>
<dbReference type="Gene3D" id="1.20.120.1760">
    <property type="match status" value="1"/>
</dbReference>